<feature type="region of interest" description="Disordered" evidence="8">
    <location>
        <begin position="473"/>
        <end position="494"/>
    </location>
</feature>
<keyword evidence="4" id="KW-1134">Transmembrane beta strand</keyword>
<dbReference type="PANTHER" id="PTHR30026">
    <property type="entry name" value="OUTER MEMBRANE PROTEIN TOLC"/>
    <property type="match status" value="1"/>
</dbReference>
<proteinExistence type="inferred from homology"/>
<keyword evidence="11" id="KW-1185">Reference proteome</keyword>
<dbReference type="GO" id="GO:1990281">
    <property type="term" value="C:efflux pump complex"/>
    <property type="evidence" value="ECO:0007669"/>
    <property type="project" value="TreeGrafter"/>
</dbReference>
<dbReference type="GO" id="GO:0015288">
    <property type="term" value="F:porin activity"/>
    <property type="evidence" value="ECO:0007669"/>
    <property type="project" value="TreeGrafter"/>
</dbReference>
<dbReference type="OrthoDB" id="9813458at2"/>
<dbReference type="GO" id="GO:0015562">
    <property type="term" value="F:efflux transmembrane transporter activity"/>
    <property type="evidence" value="ECO:0007669"/>
    <property type="project" value="InterPro"/>
</dbReference>
<protein>
    <submittedName>
        <fullName evidence="10">Outer membrane protein</fullName>
    </submittedName>
</protein>
<evidence type="ECO:0000256" key="7">
    <source>
        <dbReference type="ARBA" id="ARBA00023237"/>
    </source>
</evidence>
<comment type="caution">
    <text evidence="10">The sequence shown here is derived from an EMBL/GenBank/DDBJ whole genome shotgun (WGS) entry which is preliminary data.</text>
</comment>
<keyword evidence="3" id="KW-0813">Transport</keyword>
<name>A0A2T0UZV9_9GAMM</name>
<comment type="similarity">
    <text evidence="2">Belongs to the outer membrane factor (OMF) (TC 1.B.17) family.</text>
</comment>
<evidence type="ECO:0000256" key="3">
    <source>
        <dbReference type="ARBA" id="ARBA00022448"/>
    </source>
</evidence>
<dbReference type="InterPro" id="IPR010130">
    <property type="entry name" value="T1SS_OMP_TolC"/>
</dbReference>
<comment type="subcellular location">
    <subcellularLocation>
        <location evidence="1">Cell outer membrane</location>
    </subcellularLocation>
</comment>
<organism evidence="10 11">
    <name type="scientific">Vreelandella songnenensis</name>
    <dbReference type="NCBI Taxonomy" id="1176243"/>
    <lineage>
        <taxon>Bacteria</taxon>
        <taxon>Pseudomonadati</taxon>
        <taxon>Pseudomonadota</taxon>
        <taxon>Gammaproteobacteria</taxon>
        <taxon>Oceanospirillales</taxon>
        <taxon>Halomonadaceae</taxon>
        <taxon>Vreelandella</taxon>
    </lineage>
</organism>
<dbReference type="SUPFAM" id="SSF56954">
    <property type="entry name" value="Outer membrane efflux proteins (OEP)"/>
    <property type="match status" value="1"/>
</dbReference>
<evidence type="ECO:0000313" key="10">
    <source>
        <dbReference type="EMBL" id="PRY63470.1"/>
    </source>
</evidence>
<dbReference type="Gene3D" id="1.20.1600.10">
    <property type="entry name" value="Outer membrane efflux proteins (OEP)"/>
    <property type="match status" value="1"/>
</dbReference>
<evidence type="ECO:0000256" key="5">
    <source>
        <dbReference type="ARBA" id="ARBA00022692"/>
    </source>
</evidence>
<dbReference type="InterPro" id="IPR003423">
    <property type="entry name" value="OMP_efflux"/>
</dbReference>
<evidence type="ECO:0000256" key="9">
    <source>
        <dbReference type="SAM" id="SignalP"/>
    </source>
</evidence>
<evidence type="ECO:0000256" key="2">
    <source>
        <dbReference type="ARBA" id="ARBA00007613"/>
    </source>
</evidence>
<dbReference type="PANTHER" id="PTHR30026:SF20">
    <property type="entry name" value="OUTER MEMBRANE PROTEIN TOLC"/>
    <property type="match status" value="1"/>
</dbReference>
<dbReference type="NCBIfam" id="TIGR01844">
    <property type="entry name" value="type_I_sec_TolC"/>
    <property type="match status" value="1"/>
</dbReference>
<dbReference type="Pfam" id="PF02321">
    <property type="entry name" value="OEP"/>
    <property type="match status" value="2"/>
</dbReference>
<evidence type="ECO:0000313" key="11">
    <source>
        <dbReference type="Proteomes" id="UP000237647"/>
    </source>
</evidence>
<sequence length="494" mass="53653">MRLAHWAVNAPLRPLLLAVFAASVALPAQAADLVTITRDALGNNASLNAARAQYSGVEAARDVARGQMLPQVNASGNVVHNRQYESQTSARAVPTPAPGAGDNAGVGVGGGSDDNFNSASLSLEATQVLFNEVTRQEVTQAERQIDQQVYLLAATEQQLLIDVASAYFDILRASEVLEARQAQERAIGRQLEQASEQFEVGLIAITEVEEARASFDQSRADRIAAESNLQVAFEVLEQLTGQRYANIESLGDSMPVALPSPSTRDYWVEQAIQRNPQVLAQQAGIEISRVGVDIARAGQMPTFQAFANYQHADSDNDYLTGHDSSSQVGISANLPIYTGGSTSARIRQGTYQLESTQYEFESQRRTTIQQVRSLYTQVSNNVETVEARQQAIVSTQSALEATRAGYEVGTRNIVDVLNAEQNYYNAIANYAESRYDYVVNLLSLRQQSGLLDVPAIEEVNGWLTGEQVTFTLPDGGEDDYQRGMNIGAPPTPDT</sequence>
<dbReference type="EMBL" id="PVTK01000008">
    <property type="protein sequence ID" value="PRY63470.1"/>
    <property type="molecule type" value="Genomic_DNA"/>
</dbReference>
<evidence type="ECO:0000256" key="8">
    <source>
        <dbReference type="SAM" id="MobiDB-lite"/>
    </source>
</evidence>
<evidence type="ECO:0000256" key="1">
    <source>
        <dbReference type="ARBA" id="ARBA00004442"/>
    </source>
</evidence>
<keyword evidence="7" id="KW-0998">Cell outer membrane</keyword>
<feature type="chain" id="PRO_5015461500" evidence="9">
    <location>
        <begin position="31"/>
        <end position="494"/>
    </location>
</feature>
<accession>A0A2T0UZV9</accession>
<keyword evidence="9" id="KW-0732">Signal</keyword>
<dbReference type="Proteomes" id="UP000237647">
    <property type="component" value="Unassembled WGS sequence"/>
</dbReference>
<reference evidence="10 11" key="1">
    <citation type="submission" date="2018-03" db="EMBL/GenBank/DDBJ databases">
        <title>Genomic Encyclopedia of Type Strains, Phase III (KMG-III): the genomes of soil and plant-associated and newly described type strains.</title>
        <authorList>
            <person name="Whitman W."/>
        </authorList>
    </citation>
    <scope>NUCLEOTIDE SEQUENCE [LARGE SCALE GENOMIC DNA]</scope>
    <source>
        <strain evidence="10 11">CGMCC 1.12152</strain>
    </source>
</reference>
<evidence type="ECO:0000256" key="6">
    <source>
        <dbReference type="ARBA" id="ARBA00023136"/>
    </source>
</evidence>
<dbReference type="GO" id="GO:0009279">
    <property type="term" value="C:cell outer membrane"/>
    <property type="evidence" value="ECO:0007669"/>
    <property type="project" value="UniProtKB-SubCell"/>
</dbReference>
<feature type="signal peptide" evidence="9">
    <location>
        <begin position="1"/>
        <end position="30"/>
    </location>
</feature>
<keyword evidence="5" id="KW-0812">Transmembrane</keyword>
<keyword evidence="6" id="KW-0472">Membrane</keyword>
<dbReference type="RefSeq" id="WP_106375529.1">
    <property type="nucleotide sequence ID" value="NZ_PVTK01000008.1"/>
</dbReference>
<dbReference type="AlphaFoldDB" id="A0A2T0UZV9"/>
<dbReference type="InterPro" id="IPR051906">
    <property type="entry name" value="TolC-like"/>
</dbReference>
<evidence type="ECO:0000256" key="4">
    <source>
        <dbReference type="ARBA" id="ARBA00022452"/>
    </source>
</evidence>
<gene>
    <name evidence="10" type="ORF">B0H98_10865</name>
</gene>